<dbReference type="Pfam" id="PF00728">
    <property type="entry name" value="Glyco_hydro_20"/>
    <property type="match status" value="1"/>
</dbReference>
<dbReference type="RefSeq" id="WP_107217404.1">
    <property type="nucleotide sequence ID" value="NZ_KZ686272.1"/>
</dbReference>
<dbReference type="SUPFAM" id="SSF51445">
    <property type="entry name" value="(Trans)glycosidases"/>
    <property type="match status" value="1"/>
</dbReference>
<evidence type="ECO:0000256" key="2">
    <source>
        <dbReference type="ARBA" id="ARBA00006285"/>
    </source>
</evidence>
<reference evidence="9 10" key="1">
    <citation type="submission" date="2018-03" db="EMBL/GenBank/DDBJ databases">
        <authorList>
            <person name="Keele B.F."/>
        </authorList>
    </citation>
    <scope>NUCLEOTIDE SEQUENCE [LARGE SCALE GENOMIC DNA]</scope>
    <source>
        <strain evidence="9 10">YL28-9</strain>
    </source>
</reference>
<dbReference type="Gene3D" id="3.30.379.10">
    <property type="entry name" value="Chitobiase/beta-hexosaminidase domain 2-like"/>
    <property type="match status" value="1"/>
</dbReference>
<evidence type="ECO:0000256" key="3">
    <source>
        <dbReference type="ARBA" id="ARBA00012663"/>
    </source>
</evidence>
<sequence>MKFNQKITLFFLLLFLAGVPVRAQRIIPQPASMTTGNGSYTLPATVAISGAADLDNEVRDLSTYLNRQFGRRSNRVKTKPAIRLVKNPALKNLGKEGYRLNIGKEGVKIEGPTAAGIFYGLQSFKQLLKREDGKLSAPFVTISDQPRFSWRSYMLDESRYFQGKEVVKKVLDEMAMLKLNIFHWHLTDDPGWRIEIDQYPELTRVGSKRDSTVTGSGANRRVGKAHGGFYTKAEIRDILAYAAARHIQVIPEIEMPGHSSAAIASYPWLGVTKKPIRVPTRFGVFADVYDVTDPRVTDFLHNVLNEVIDLFPSDIIHIGGDEVRFEQWEQSDAVAAYKKKHNLASSADLQIFFTNKMSDYLAGKGKRMMGWNEILGSKVHDYSDTKPVTGKLASNTIVHFWKGELDMVTDAVSKGYDVVNSYHLFTYLDYSYQSIPLKKSYDFDPVPAGLDPRYTSKILGSGCQMWGEGTPDSVAIYRQTFPRIAAYAEVNWTPVAKKDFEAFSKQLNFFRERWKARGINPGM</sequence>
<feature type="domain" description="Glycoside hydrolase family 20 catalytic" evidence="7">
    <location>
        <begin position="148"/>
        <end position="494"/>
    </location>
</feature>
<evidence type="ECO:0000256" key="6">
    <source>
        <dbReference type="PIRSR" id="PIRSR625705-1"/>
    </source>
</evidence>
<dbReference type="PRINTS" id="PR00738">
    <property type="entry name" value="GLHYDRLASE20"/>
</dbReference>
<keyword evidence="5" id="KW-0326">Glycosidase</keyword>
<dbReference type="SUPFAM" id="SSF55545">
    <property type="entry name" value="beta-N-acetylhexosaminidase-like domain"/>
    <property type="match status" value="1"/>
</dbReference>
<protein>
    <recommendedName>
        <fullName evidence="3">beta-N-acetylhexosaminidase</fullName>
        <ecNumber evidence="3">3.2.1.52</ecNumber>
    </recommendedName>
</protein>
<comment type="similarity">
    <text evidence="2">Belongs to the glycosyl hydrolase 20 family.</text>
</comment>
<evidence type="ECO:0000256" key="1">
    <source>
        <dbReference type="ARBA" id="ARBA00001231"/>
    </source>
</evidence>
<accession>A0A2T3HHA7</accession>
<dbReference type="Pfam" id="PF02838">
    <property type="entry name" value="Glyco_hydro_20b"/>
    <property type="match status" value="1"/>
</dbReference>
<proteinExistence type="inferred from homology"/>
<evidence type="ECO:0000259" key="8">
    <source>
        <dbReference type="Pfam" id="PF02838"/>
    </source>
</evidence>
<organism evidence="9 10">
    <name type="scientific">Pedobacter yulinensis</name>
    <dbReference type="NCBI Taxonomy" id="2126353"/>
    <lineage>
        <taxon>Bacteria</taxon>
        <taxon>Pseudomonadati</taxon>
        <taxon>Bacteroidota</taxon>
        <taxon>Sphingobacteriia</taxon>
        <taxon>Sphingobacteriales</taxon>
        <taxon>Sphingobacteriaceae</taxon>
        <taxon>Pedobacter</taxon>
    </lineage>
</organism>
<evidence type="ECO:0000313" key="9">
    <source>
        <dbReference type="EMBL" id="PST81828.1"/>
    </source>
</evidence>
<dbReference type="GO" id="GO:0005975">
    <property type="term" value="P:carbohydrate metabolic process"/>
    <property type="evidence" value="ECO:0007669"/>
    <property type="project" value="InterPro"/>
</dbReference>
<comment type="caution">
    <text evidence="9">The sequence shown here is derived from an EMBL/GenBank/DDBJ whole genome shotgun (WGS) entry which is preliminary data.</text>
</comment>
<dbReference type="GO" id="GO:0030203">
    <property type="term" value="P:glycosaminoglycan metabolic process"/>
    <property type="evidence" value="ECO:0007669"/>
    <property type="project" value="TreeGrafter"/>
</dbReference>
<dbReference type="CDD" id="cd06563">
    <property type="entry name" value="GH20_chitobiase-like"/>
    <property type="match status" value="1"/>
</dbReference>
<keyword evidence="4 9" id="KW-0378">Hydrolase</keyword>
<dbReference type="GO" id="GO:0004563">
    <property type="term" value="F:beta-N-acetylhexosaminidase activity"/>
    <property type="evidence" value="ECO:0007669"/>
    <property type="project" value="UniProtKB-EC"/>
</dbReference>
<name>A0A2T3HHA7_9SPHI</name>
<dbReference type="InterPro" id="IPR017853">
    <property type="entry name" value="GH"/>
</dbReference>
<feature type="domain" description="Beta-hexosaminidase bacterial type N-terminal" evidence="8">
    <location>
        <begin position="24"/>
        <end position="145"/>
    </location>
</feature>
<dbReference type="AlphaFoldDB" id="A0A2T3HHA7"/>
<keyword evidence="10" id="KW-1185">Reference proteome</keyword>
<feature type="active site" description="Proton donor" evidence="6">
    <location>
        <position position="322"/>
    </location>
</feature>
<evidence type="ECO:0000256" key="5">
    <source>
        <dbReference type="ARBA" id="ARBA00023295"/>
    </source>
</evidence>
<dbReference type="PANTHER" id="PTHR22600">
    <property type="entry name" value="BETA-HEXOSAMINIDASE"/>
    <property type="match status" value="1"/>
</dbReference>
<dbReference type="InterPro" id="IPR015883">
    <property type="entry name" value="Glyco_hydro_20_cat"/>
</dbReference>
<dbReference type="EMBL" id="PYLS01000008">
    <property type="protein sequence ID" value="PST81828.1"/>
    <property type="molecule type" value="Genomic_DNA"/>
</dbReference>
<evidence type="ECO:0000256" key="4">
    <source>
        <dbReference type="ARBA" id="ARBA00022801"/>
    </source>
</evidence>
<comment type="catalytic activity">
    <reaction evidence="1">
        <text>Hydrolysis of terminal non-reducing N-acetyl-D-hexosamine residues in N-acetyl-beta-D-hexosaminides.</text>
        <dbReference type="EC" id="3.2.1.52"/>
    </reaction>
</comment>
<dbReference type="InterPro" id="IPR025705">
    <property type="entry name" value="Beta_hexosaminidase_sua/sub"/>
</dbReference>
<dbReference type="InterPro" id="IPR015882">
    <property type="entry name" value="HEX_bac_N"/>
</dbReference>
<dbReference type="EC" id="3.2.1.52" evidence="3"/>
<dbReference type="GO" id="GO:0016020">
    <property type="term" value="C:membrane"/>
    <property type="evidence" value="ECO:0007669"/>
    <property type="project" value="TreeGrafter"/>
</dbReference>
<dbReference type="Proteomes" id="UP000240912">
    <property type="component" value="Unassembled WGS sequence"/>
</dbReference>
<dbReference type="Gene3D" id="3.20.20.80">
    <property type="entry name" value="Glycosidases"/>
    <property type="match status" value="1"/>
</dbReference>
<evidence type="ECO:0000313" key="10">
    <source>
        <dbReference type="Proteomes" id="UP000240912"/>
    </source>
</evidence>
<gene>
    <name evidence="9" type="ORF">C7T94_18340</name>
</gene>
<dbReference type="PIRSF" id="PIRSF001093">
    <property type="entry name" value="B-hxosamndse_ab_euk"/>
    <property type="match status" value="1"/>
</dbReference>
<dbReference type="InterPro" id="IPR029018">
    <property type="entry name" value="Hex-like_dom2"/>
</dbReference>
<evidence type="ECO:0000259" key="7">
    <source>
        <dbReference type="Pfam" id="PF00728"/>
    </source>
</evidence>
<dbReference type="OrthoDB" id="726159at2"/>
<dbReference type="PANTHER" id="PTHR22600:SF57">
    <property type="entry name" value="BETA-N-ACETYLHEXOSAMINIDASE"/>
    <property type="match status" value="1"/>
</dbReference>